<dbReference type="NCBIfam" id="TIGR00135">
    <property type="entry name" value="gatC"/>
    <property type="match status" value="1"/>
</dbReference>
<gene>
    <name evidence="1 2" type="primary">gatC</name>
    <name evidence="2" type="ordered locus">CJA_2818</name>
</gene>
<comment type="catalytic activity">
    <reaction evidence="1">
        <text>L-glutamyl-tRNA(Gln) + L-glutamine + ATP + H2O = L-glutaminyl-tRNA(Gln) + L-glutamate + ADP + phosphate + H(+)</text>
        <dbReference type="Rhea" id="RHEA:17521"/>
        <dbReference type="Rhea" id="RHEA-COMP:9681"/>
        <dbReference type="Rhea" id="RHEA-COMP:9684"/>
        <dbReference type="ChEBI" id="CHEBI:15377"/>
        <dbReference type="ChEBI" id="CHEBI:15378"/>
        <dbReference type="ChEBI" id="CHEBI:29985"/>
        <dbReference type="ChEBI" id="CHEBI:30616"/>
        <dbReference type="ChEBI" id="CHEBI:43474"/>
        <dbReference type="ChEBI" id="CHEBI:58359"/>
        <dbReference type="ChEBI" id="CHEBI:78520"/>
        <dbReference type="ChEBI" id="CHEBI:78521"/>
        <dbReference type="ChEBI" id="CHEBI:456216"/>
    </reaction>
</comment>
<dbReference type="Pfam" id="PF02686">
    <property type="entry name" value="GatC"/>
    <property type="match status" value="1"/>
</dbReference>
<name>B3PC07_CELJU</name>
<dbReference type="GO" id="GO:0016740">
    <property type="term" value="F:transferase activity"/>
    <property type="evidence" value="ECO:0007669"/>
    <property type="project" value="UniProtKB-KW"/>
</dbReference>
<dbReference type="EC" id="6.3.5.-" evidence="1"/>
<dbReference type="EMBL" id="CP000934">
    <property type="protein sequence ID" value="ACE84791.1"/>
    <property type="molecule type" value="Genomic_DNA"/>
</dbReference>
<keyword evidence="1 2" id="KW-0436">Ligase</keyword>
<dbReference type="eggNOG" id="COG0721">
    <property type="taxonomic scope" value="Bacteria"/>
</dbReference>
<keyword evidence="1" id="KW-0067">ATP-binding</keyword>
<dbReference type="InterPro" id="IPR003837">
    <property type="entry name" value="GatC"/>
</dbReference>
<comment type="subunit">
    <text evidence="1">Heterotrimer of A, B and C subunits.</text>
</comment>
<keyword evidence="2" id="KW-0808">Transferase</keyword>
<dbReference type="GO" id="GO:0050567">
    <property type="term" value="F:glutaminyl-tRNA synthase (glutamine-hydrolyzing) activity"/>
    <property type="evidence" value="ECO:0007669"/>
    <property type="project" value="UniProtKB-UniRule"/>
</dbReference>
<dbReference type="GO" id="GO:0050566">
    <property type="term" value="F:asparaginyl-tRNA synthase (glutamine-hydrolyzing) activity"/>
    <property type="evidence" value="ECO:0007669"/>
    <property type="project" value="RHEA"/>
</dbReference>
<organism evidence="2 3">
    <name type="scientific">Cellvibrio japonicus (strain Ueda107)</name>
    <name type="common">Pseudomonas fluorescens subsp. cellulosa</name>
    <dbReference type="NCBI Taxonomy" id="498211"/>
    <lineage>
        <taxon>Bacteria</taxon>
        <taxon>Pseudomonadati</taxon>
        <taxon>Pseudomonadota</taxon>
        <taxon>Gammaproteobacteria</taxon>
        <taxon>Cellvibrionales</taxon>
        <taxon>Cellvibrionaceae</taxon>
        <taxon>Cellvibrio</taxon>
    </lineage>
</organism>
<evidence type="ECO:0000313" key="3">
    <source>
        <dbReference type="Proteomes" id="UP000001036"/>
    </source>
</evidence>
<keyword evidence="1" id="KW-0648">Protein biosynthesis</keyword>
<dbReference type="Proteomes" id="UP000001036">
    <property type="component" value="Chromosome"/>
</dbReference>
<dbReference type="AlphaFoldDB" id="B3PC07"/>
<dbReference type="KEGG" id="cja:CJA_2818"/>
<dbReference type="InterPro" id="IPR036113">
    <property type="entry name" value="Asp/Glu-ADT_sf_sub_c"/>
</dbReference>
<dbReference type="Gene3D" id="1.10.20.60">
    <property type="entry name" value="Glu-tRNAGln amidotransferase C subunit, N-terminal domain"/>
    <property type="match status" value="1"/>
</dbReference>
<proteinExistence type="inferred from homology"/>
<reference evidence="2 3" key="1">
    <citation type="journal article" date="2008" name="J. Bacteriol.">
        <title>Insights into plant cell wall degradation from the genome sequence of the soil bacterium Cellvibrio japonicus.</title>
        <authorList>
            <person name="Deboy R.T."/>
            <person name="Mongodin E.F."/>
            <person name="Fouts D.E."/>
            <person name="Tailford L.E."/>
            <person name="Khouri H."/>
            <person name="Emerson J.B."/>
            <person name="Mohamoud Y."/>
            <person name="Watkins K."/>
            <person name="Henrissat B."/>
            <person name="Gilbert H.J."/>
            <person name="Nelson K.E."/>
        </authorList>
    </citation>
    <scope>NUCLEOTIDE SEQUENCE [LARGE SCALE GENOMIC DNA]</scope>
    <source>
        <strain evidence="2 3">Ueda107</strain>
    </source>
</reference>
<dbReference type="GO" id="GO:0005524">
    <property type="term" value="F:ATP binding"/>
    <property type="evidence" value="ECO:0007669"/>
    <property type="project" value="UniProtKB-KW"/>
</dbReference>
<accession>B3PC07</accession>
<dbReference type="GO" id="GO:0006450">
    <property type="term" value="P:regulation of translational fidelity"/>
    <property type="evidence" value="ECO:0007669"/>
    <property type="project" value="InterPro"/>
</dbReference>
<keyword evidence="3" id="KW-1185">Reference proteome</keyword>
<dbReference type="GO" id="GO:0006412">
    <property type="term" value="P:translation"/>
    <property type="evidence" value="ECO:0007669"/>
    <property type="project" value="UniProtKB-UniRule"/>
</dbReference>
<protein>
    <recommendedName>
        <fullName evidence="1">Aspartyl/glutamyl-tRNA(Asn/Gln) amidotransferase subunit C</fullName>
        <shortName evidence="1">Asp/Glu-ADT subunit C</shortName>
        <ecNumber evidence="1">6.3.5.-</ecNumber>
    </recommendedName>
</protein>
<dbReference type="GO" id="GO:0070681">
    <property type="term" value="P:glutaminyl-tRNAGln biosynthesis via transamidation"/>
    <property type="evidence" value="ECO:0007669"/>
    <property type="project" value="TreeGrafter"/>
</dbReference>
<comment type="function">
    <text evidence="1">Allows the formation of correctly charged Asn-tRNA(Asn) or Gln-tRNA(Gln) through the transamidation of misacylated Asp-tRNA(Asn) or Glu-tRNA(Gln) in organisms which lack either or both of asparaginyl-tRNA or glutaminyl-tRNA synthetases. The reaction takes place in the presence of glutamine and ATP through an activated phospho-Asp-tRNA(Asn) or phospho-Glu-tRNA(Gln).</text>
</comment>
<dbReference type="STRING" id="498211.CJA_2818"/>
<dbReference type="HAMAP" id="MF_00122">
    <property type="entry name" value="GatC"/>
    <property type="match status" value="1"/>
</dbReference>
<keyword evidence="1" id="KW-0547">Nucleotide-binding</keyword>
<dbReference type="PANTHER" id="PTHR15004">
    <property type="entry name" value="GLUTAMYL-TRNA(GLN) AMIDOTRANSFERASE SUBUNIT C, MITOCHONDRIAL"/>
    <property type="match status" value="1"/>
</dbReference>
<dbReference type="SUPFAM" id="SSF141000">
    <property type="entry name" value="Glu-tRNAGln amidotransferase C subunit"/>
    <property type="match status" value="1"/>
</dbReference>
<comment type="similarity">
    <text evidence="1">Belongs to the GatC family.</text>
</comment>
<dbReference type="PANTHER" id="PTHR15004:SF0">
    <property type="entry name" value="GLUTAMYL-TRNA(GLN) AMIDOTRANSFERASE SUBUNIT C, MITOCHONDRIAL"/>
    <property type="match status" value="1"/>
</dbReference>
<dbReference type="HOGENOM" id="CLU_1493642_0_0_6"/>
<sequence length="180" mass="19970">MNFLHLSELNHLPKGIFPGFFRENSKGQFPTRPLTGIRDLEAGTNVVPWPPIFTPSTRSPPGVIRFAHRWNQAVLPVFHQLELNPMAVDTSDIAKLATLARIQISDEAAVEAAKSISDVLALVDQLQAVNTDDVLPMAHPLDATQRLRPDQVNEPNQRELFQSIAPAIQDGLYLVPQVIE</sequence>
<evidence type="ECO:0000256" key="1">
    <source>
        <dbReference type="HAMAP-Rule" id="MF_00122"/>
    </source>
</evidence>
<comment type="catalytic activity">
    <reaction evidence="1">
        <text>L-aspartyl-tRNA(Asn) + L-glutamine + ATP + H2O = L-asparaginyl-tRNA(Asn) + L-glutamate + ADP + phosphate + 2 H(+)</text>
        <dbReference type="Rhea" id="RHEA:14513"/>
        <dbReference type="Rhea" id="RHEA-COMP:9674"/>
        <dbReference type="Rhea" id="RHEA-COMP:9677"/>
        <dbReference type="ChEBI" id="CHEBI:15377"/>
        <dbReference type="ChEBI" id="CHEBI:15378"/>
        <dbReference type="ChEBI" id="CHEBI:29985"/>
        <dbReference type="ChEBI" id="CHEBI:30616"/>
        <dbReference type="ChEBI" id="CHEBI:43474"/>
        <dbReference type="ChEBI" id="CHEBI:58359"/>
        <dbReference type="ChEBI" id="CHEBI:78515"/>
        <dbReference type="ChEBI" id="CHEBI:78516"/>
        <dbReference type="ChEBI" id="CHEBI:456216"/>
    </reaction>
</comment>
<evidence type="ECO:0000313" key="2">
    <source>
        <dbReference type="EMBL" id="ACE84791.1"/>
    </source>
</evidence>